<accession>A0AAD8H5M4</accession>
<dbReference type="GO" id="GO:0008270">
    <property type="term" value="F:zinc ion binding"/>
    <property type="evidence" value="ECO:0007669"/>
    <property type="project" value="UniProtKB-KW"/>
</dbReference>
<feature type="domain" description="SWIM-type" evidence="3">
    <location>
        <begin position="649"/>
        <end position="685"/>
    </location>
</feature>
<feature type="region of interest" description="Disordered" evidence="2">
    <location>
        <begin position="832"/>
        <end position="868"/>
    </location>
</feature>
<keyword evidence="1" id="KW-0479">Metal-binding</keyword>
<gene>
    <name evidence="4" type="ORF">POM88_045022</name>
</gene>
<feature type="region of interest" description="Disordered" evidence="2">
    <location>
        <begin position="794"/>
        <end position="818"/>
    </location>
</feature>
<name>A0AAD8H5M4_9APIA</name>
<keyword evidence="5" id="KW-1185">Reference proteome</keyword>
<dbReference type="InterPro" id="IPR007527">
    <property type="entry name" value="Znf_SWIM"/>
</dbReference>
<dbReference type="AlphaFoldDB" id="A0AAD8H5M4"/>
<feature type="compositionally biased region" description="Acidic residues" evidence="2">
    <location>
        <begin position="857"/>
        <end position="868"/>
    </location>
</feature>
<dbReference type="PANTHER" id="PTHR47718:SF18">
    <property type="entry name" value="PROTEIN FAR1-RELATED SEQUENCE 5-LIKE"/>
    <property type="match status" value="1"/>
</dbReference>
<feature type="region of interest" description="Disordered" evidence="2">
    <location>
        <begin position="176"/>
        <end position="203"/>
    </location>
</feature>
<dbReference type="Pfam" id="PF04434">
    <property type="entry name" value="SWIM"/>
    <property type="match status" value="1"/>
</dbReference>
<feature type="compositionally biased region" description="Basic and acidic residues" evidence="2">
    <location>
        <begin position="833"/>
        <end position="844"/>
    </location>
</feature>
<dbReference type="PANTHER" id="PTHR47718">
    <property type="entry name" value="OS01G0519700 PROTEIN"/>
    <property type="match status" value="1"/>
</dbReference>
<dbReference type="PROSITE" id="PS50966">
    <property type="entry name" value="ZF_SWIM"/>
    <property type="match status" value="1"/>
</dbReference>
<reference evidence="4" key="1">
    <citation type="submission" date="2023-02" db="EMBL/GenBank/DDBJ databases">
        <title>Genome of toxic invasive species Heracleum sosnowskyi carries increased number of genes despite the absence of recent whole-genome duplications.</title>
        <authorList>
            <person name="Schelkunov M."/>
            <person name="Shtratnikova V."/>
            <person name="Makarenko M."/>
            <person name="Klepikova A."/>
            <person name="Omelchenko D."/>
            <person name="Novikova G."/>
            <person name="Obukhova E."/>
            <person name="Bogdanov V."/>
            <person name="Penin A."/>
            <person name="Logacheva M."/>
        </authorList>
    </citation>
    <scope>NUCLEOTIDE SEQUENCE</scope>
    <source>
        <strain evidence="4">Hsosn_3</strain>
        <tissue evidence="4">Leaf</tissue>
    </source>
</reference>
<sequence>MSAHSRAPPAASSSFFFPQHHCCFSFSRHHRPPVFPPPCAASSGFRPFAAASPPHCNCCRKRNIATTSFTPIESSDRALNFVVNDDDTNKFTNVADDACCEMIFENEIEQLFVGGDEFWTGDSPTKPYVGQVFASIDAAFSCYKGYSSFSGFQVRRSTQKTRRGLIVSKYFVCSKAGSADNSSSRDDDDIEPEASRISDTVGPVKKKRRTVSGKCECSAKLVLKNVALKGYVVSHFEDNHNHPFANDSEKHFLRGNRCMTAVLRNFAFNAASSNTGPVRAFNFLKSLTGSYAAVGATAVDFKNWMRDIKVFIGNHDADMILQKFKDKKETSDNTFFYEYETDSNGHLTRIFWADLEGQRSYDVFGDVVSFDATYRTNKYSMVFVPFIGVDNHWKSVTFAAALLDKEDIENFTWVFKMFLKIMKHPPKCIITDQCAAMKAVIPKIFPDSMHRLCMWHILQKFPSKLGVVFCAESLFMEKLNKFVWNSSLVLEEFEQGWHSVLEEYNLSDHSWLKEMFELRHFWIPAYFMDKSMGGLLRTTSRSESSNFYFNHFVQKGDTLSEFYMCYESAIAKQRNSYYELRNGDSKFPKMVTEMEIEKDAASHYTRSIYYKVRKEIKAACYHMSLDNLVTADNVKKCMIRDKHVKDKVFQVDLSLSSNDISCSCHLLTRVGYPCRHIFYCLSLSSIEQIPQQLLSKRWMKNAVETYSTIDLVAESNGSSDEDKRKSTSKEVWFEFQGCVDEVSSDVNALGFVLAGLKCLRAKAREMVKNPQMSKKDVIANMFGVKPSAIITIKPPLQSNNKGSRKRIVGPAEKSADGRDRVRRMCKICKKKSYHDSRNCPKKGLENNLSVHQVEEPLNGEDTEMSNPQ</sequence>
<evidence type="ECO:0000256" key="1">
    <source>
        <dbReference type="PROSITE-ProRule" id="PRU00325"/>
    </source>
</evidence>
<evidence type="ECO:0000313" key="4">
    <source>
        <dbReference type="EMBL" id="KAK1360548.1"/>
    </source>
</evidence>
<comment type="caution">
    <text evidence="4">The sequence shown here is derived from an EMBL/GenBank/DDBJ whole genome shotgun (WGS) entry which is preliminary data.</text>
</comment>
<protein>
    <recommendedName>
        <fullName evidence="3">SWIM-type domain-containing protein</fullName>
    </recommendedName>
</protein>
<dbReference type="InterPro" id="IPR004330">
    <property type="entry name" value="FAR1_DNA_bnd_dom"/>
</dbReference>
<organism evidence="4 5">
    <name type="scientific">Heracleum sosnowskyi</name>
    <dbReference type="NCBI Taxonomy" id="360622"/>
    <lineage>
        <taxon>Eukaryota</taxon>
        <taxon>Viridiplantae</taxon>
        <taxon>Streptophyta</taxon>
        <taxon>Embryophyta</taxon>
        <taxon>Tracheophyta</taxon>
        <taxon>Spermatophyta</taxon>
        <taxon>Magnoliopsida</taxon>
        <taxon>eudicotyledons</taxon>
        <taxon>Gunneridae</taxon>
        <taxon>Pentapetalae</taxon>
        <taxon>asterids</taxon>
        <taxon>campanulids</taxon>
        <taxon>Apiales</taxon>
        <taxon>Apiaceae</taxon>
        <taxon>Apioideae</taxon>
        <taxon>apioid superclade</taxon>
        <taxon>Tordylieae</taxon>
        <taxon>Tordyliinae</taxon>
        <taxon>Heracleum</taxon>
    </lineage>
</organism>
<evidence type="ECO:0000259" key="3">
    <source>
        <dbReference type="PROSITE" id="PS50966"/>
    </source>
</evidence>
<evidence type="ECO:0000256" key="2">
    <source>
        <dbReference type="SAM" id="MobiDB-lite"/>
    </source>
</evidence>
<dbReference type="Pfam" id="PF03101">
    <property type="entry name" value="FAR1"/>
    <property type="match status" value="1"/>
</dbReference>
<reference evidence="4" key="2">
    <citation type="submission" date="2023-05" db="EMBL/GenBank/DDBJ databases">
        <authorList>
            <person name="Schelkunov M.I."/>
        </authorList>
    </citation>
    <scope>NUCLEOTIDE SEQUENCE</scope>
    <source>
        <strain evidence="4">Hsosn_3</strain>
        <tissue evidence="4">Leaf</tissue>
    </source>
</reference>
<keyword evidence="1" id="KW-0863">Zinc-finger</keyword>
<dbReference type="EMBL" id="JAUIZM010000010">
    <property type="protein sequence ID" value="KAK1360548.1"/>
    <property type="molecule type" value="Genomic_DNA"/>
</dbReference>
<dbReference type="Proteomes" id="UP001237642">
    <property type="component" value="Unassembled WGS sequence"/>
</dbReference>
<proteinExistence type="predicted"/>
<dbReference type="InterPro" id="IPR018289">
    <property type="entry name" value="MULE_transposase_dom"/>
</dbReference>
<evidence type="ECO:0000313" key="5">
    <source>
        <dbReference type="Proteomes" id="UP001237642"/>
    </source>
</evidence>
<dbReference type="Pfam" id="PF10551">
    <property type="entry name" value="MULE"/>
    <property type="match status" value="1"/>
</dbReference>
<keyword evidence="1" id="KW-0862">Zinc</keyword>